<accession>A0A444CWV4</accession>
<sequence>MDRTPRQRQYVTSRRLLWNPISPRRRGDAVVRERGIREAKRSGSRVRDPSRKPRKNQTRREEPSISSASLFFWISRKNPIEEEQEPEDATNSLASLPAIPKPCPWTRPSLPSSALALILLPLVLF</sequence>
<reference evidence="2" key="1">
    <citation type="journal article" date="2018" name="Data Brief">
        <title>Genome sequence data from 17 accessions of Ensete ventricosum, a staple food crop for millions in Ethiopia.</title>
        <authorList>
            <person name="Yemataw Z."/>
            <person name="Muzemil S."/>
            <person name="Ambachew D."/>
            <person name="Tripathi L."/>
            <person name="Tesfaye K."/>
            <person name="Chala A."/>
            <person name="Farbos A."/>
            <person name="O'Neill P."/>
            <person name="Moore K."/>
            <person name="Grant M."/>
            <person name="Studholme D.J."/>
        </authorList>
    </citation>
    <scope>NUCLEOTIDE SEQUENCE [LARGE SCALE GENOMIC DNA]</scope>
    <source>
        <tissue evidence="2">Leaf</tissue>
    </source>
</reference>
<evidence type="ECO:0000256" key="1">
    <source>
        <dbReference type="SAM" id="MobiDB-lite"/>
    </source>
</evidence>
<dbReference type="Proteomes" id="UP000290560">
    <property type="component" value="Unassembled WGS sequence"/>
</dbReference>
<feature type="compositionally biased region" description="Basic and acidic residues" evidence="1">
    <location>
        <begin position="25"/>
        <end position="51"/>
    </location>
</feature>
<name>A0A444CWV4_ENSVE</name>
<organism evidence="2">
    <name type="scientific">Ensete ventricosum</name>
    <name type="common">Abyssinian banana</name>
    <name type="synonym">Musa ensete</name>
    <dbReference type="NCBI Taxonomy" id="4639"/>
    <lineage>
        <taxon>Eukaryota</taxon>
        <taxon>Viridiplantae</taxon>
        <taxon>Streptophyta</taxon>
        <taxon>Embryophyta</taxon>
        <taxon>Tracheophyta</taxon>
        <taxon>Spermatophyta</taxon>
        <taxon>Magnoliopsida</taxon>
        <taxon>Liliopsida</taxon>
        <taxon>Zingiberales</taxon>
        <taxon>Musaceae</taxon>
        <taxon>Ensete</taxon>
    </lineage>
</organism>
<gene>
    <name evidence="2" type="ORF">BHM03_00036765</name>
</gene>
<dbReference type="EMBL" id="KV876238">
    <property type="protein sequence ID" value="RZR74422.1"/>
    <property type="molecule type" value="Genomic_DNA"/>
</dbReference>
<dbReference type="AlphaFoldDB" id="A0A444CWV4"/>
<feature type="region of interest" description="Disordered" evidence="1">
    <location>
        <begin position="25"/>
        <end position="65"/>
    </location>
</feature>
<protein>
    <submittedName>
        <fullName evidence="2">Uncharacterized protein</fullName>
    </submittedName>
</protein>
<proteinExistence type="predicted"/>
<evidence type="ECO:0000313" key="2">
    <source>
        <dbReference type="EMBL" id="RZR74422.1"/>
    </source>
</evidence>